<dbReference type="PROSITE" id="PS51352">
    <property type="entry name" value="THIOREDOXIN_2"/>
    <property type="match status" value="1"/>
</dbReference>
<dbReference type="EMBL" id="NWUF01000022">
    <property type="protein sequence ID" value="PCE40836.1"/>
    <property type="molecule type" value="Genomic_DNA"/>
</dbReference>
<dbReference type="OrthoDB" id="9809746at2"/>
<dbReference type="KEGG" id="rdi:CMV14_22520"/>
<dbReference type="GO" id="GO:0004601">
    <property type="term" value="F:peroxidase activity"/>
    <property type="evidence" value="ECO:0007669"/>
    <property type="project" value="UniProtKB-KW"/>
</dbReference>
<accession>A0A2A4FT14</accession>
<gene>
    <name evidence="2" type="ORF">COO09_18455</name>
</gene>
<dbReference type="Pfam" id="PF00578">
    <property type="entry name" value="AhpC-TSA"/>
    <property type="match status" value="1"/>
</dbReference>
<dbReference type="SUPFAM" id="SSF52833">
    <property type="entry name" value="Thioredoxin-like"/>
    <property type="match status" value="1"/>
</dbReference>
<dbReference type="CDD" id="cd02970">
    <property type="entry name" value="PRX_like2"/>
    <property type="match status" value="1"/>
</dbReference>
<dbReference type="InterPro" id="IPR000866">
    <property type="entry name" value="AhpC/TSA"/>
</dbReference>
<feature type="domain" description="Thioredoxin" evidence="1">
    <location>
        <begin position="7"/>
        <end position="160"/>
    </location>
</feature>
<evidence type="ECO:0000313" key="3">
    <source>
        <dbReference type="Proteomes" id="UP000218934"/>
    </source>
</evidence>
<reference evidence="2 3" key="1">
    <citation type="submission" date="2017-09" db="EMBL/GenBank/DDBJ databases">
        <title>The Catabolism of 3,6-Dichlorosalicylic acid is Initiated by the Cytochrome P450 Monooxygenase DsmABC in Rhizorhabdus dicambivorans Ndbn-20.</title>
        <authorList>
            <person name="Na L."/>
        </authorList>
    </citation>
    <scope>NUCLEOTIDE SEQUENCE [LARGE SCALE GENOMIC DNA]</scope>
    <source>
        <strain evidence="2 3">Ndbn-20m</strain>
    </source>
</reference>
<keyword evidence="3" id="KW-1185">Reference proteome</keyword>
<name>A0A2A4FT14_9SPHN</name>
<dbReference type="RefSeq" id="WP_066966732.1">
    <property type="nucleotide sequence ID" value="NZ_CP023449.1"/>
</dbReference>
<comment type="caution">
    <text evidence="2">The sequence shown here is derived from an EMBL/GenBank/DDBJ whole genome shotgun (WGS) entry which is preliminary data.</text>
</comment>
<protein>
    <submittedName>
        <fullName evidence="2">Thioredoxin peroxidase</fullName>
    </submittedName>
</protein>
<keyword evidence="2" id="KW-0575">Peroxidase</keyword>
<dbReference type="AlphaFoldDB" id="A0A2A4FT14"/>
<evidence type="ECO:0000313" key="2">
    <source>
        <dbReference type="EMBL" id="PCE40836.1"/>
    </source>
</evidence>
<dbReference type="InterPro" id="IPR013766">
    <property type="entry name" value="Thioredoxin_domain"/>
</dbReference>
<dbReference type="Gene3D" id="3.40.30.10">
    <property type="entry name" value="Glutaredoxin"/>
    <property type="match status" value="1"/>
</dbReference>
<dbReference type="InterPro" id="IPR036249">
    <property type="entry name" value="Thioredoxin-like_sf"/>
</dbReference>
<organism evidence="2 3">
    <name type="scientific">Rhizorhabdus dicambivorans</name>
    <dbReference type="NCBI Taxonomy" id="1850238"/>
    <lineage>
        <taxon>Bacteria</taxon>
        <taxon>Pseudomonadati</taxon>
        <taxon>Pseudomonadota</taxon>
        <taxon>Alphaproteobacteria</taxon>
        <taxon>Sphingomonadales</taxon>
        <taxon>Sphingomonadaceae</taxon>
        <taxon>Rhizorhabdus</taxon>
    </lineage>
</organism>
<dbReference type="Proteomes" id="UP000218934">
    <property type="component" value="Unassembled WGS sequence"/>
</dbReference>
<keyword evidence="2" id="KW-0560">Oxidoreductase</keyword>
<evidence type="ECO:0000259" key="1">
    <source>
        <dbReference type="PROSITE" id="PS51352"/>
    </source>
</evidence>
<sequence>MGIQAKFTAGDLFPSFTWPSAAGGQVTPAETEGWRLIVIYRGKHCPLCKQYLATLEGLKDDFLAAGISVWALSADPVERAQEDAMAHSWTFPLLAGLGEEQMRQLGLYMSSPRSPNETDRNFAEPAIFVINPQGRVQIVDLSNAPFVRPDLKALLGGLRYIMANDYPVRGTAD</sequence>
<proteinExistence type="predicted"/>